<dbReference type="RefSeq" id="WP_012179996.1">
    <property type="nucleotide sequence ID" value="NC_009952.1"/>
</dbReference>
<dbReference type="EMBL" id="CP000830">
    <property type="protein sequence ID" value="ABV95069.1"/>
    <property type="molecule type" value="Genomic_DNA"/>
</dbReference>
<dbReference type="PANTHER" id="PTHR12475:SF4">
    <property type="entry name" value="PROTEIN THEM6"/>
    <property type="match status" value="1"/>
</dbReference>
<dbReference type="Proteomes" id="UP000006833">
    <property type="component" value="Chromosome"/>
</dbReference>
<dbReference type="CDD" id="cd00586">
    <property type="entry name" value="4HBT"/>
    <property type="match status" value="1"/>
</dbReference>
<dbReference type="InterPro" id="IPR051490">
    <property type="entry name" value="THEM6_lcsJ_thioesterase"/>
</dbReference>
<dbReference type="STRING" id="398580.Dshi_3336"/>
<organism evidence="1 2">
    <name type="scientific">Dinoroseobacter shibae (strain DSM 16493 / NCIMB 14021 / DFL 12)</name>
    <dbReference type="NCBI Taxonomy" id="398580"/>
    <lineage>
        <taxon>Bacteria</taxon>
        <taxon>Pseudomonadati</taxon>
        <taxon>Pseudomonadota</taxon>
        <taxon>Alphaproteobacteria</taxon>
        <taxon>Rhodobacterales</taxon>
        <taxon>Roseobacteraceae</taxon>
        <taxon>Dinoroseobacter</taxon>
    </lineage>
</organism>
<accession>A8LNH5</accession>
<evidence type="ECO:0000313" key="1">
    <source>
        <dbReference type="EMBL" id="ABV95069.1"/>
    </source>
</evidence>
<dbReference type="PANTHER" id="PTHR12475">
    <property type="match status" value="1"/>
</dbReference>
<dbReference type="Pfam" id="PF13279">
    <property type="entry name" value="4HBT_2"/>
    <property type="match status" value="1"/>
</dbReference>
<name>A8LNH5_DINSH</name>
<dbReference type="SUPFAM" id="SSF54637">
    <property type="entry name" value="Thioesterase/thiol ester dehydrase-isomerase"/>
    <property type="match status" value="1"/>
</dbReference>
<reference evidence="2" key="1">
    <citation type="journal article" date="2010" name="ISME J.">
        <title>The complete genome sequence of the algal symbiont Dinoroseobacter shibae: a hitchhiker's guide to life in the sea.</title>
        <authorList>
            <person name="Wagner-Dobler I."/>
            <person name="Ballhausen B."/>
            <person name="Berger M."/>
            <person name="Brinkhoff T."/>
            <person name="Buchholz I."/>
            <person name="Bunk B."/>
            <person name="Cypionka H."/>
            <person name="Daniel R."/>
            <person name="Drepper T."/>
            <person name="Gerdts G."/>
            <person name="Hahnke S."/>
            <person name="Han C."/>
            <person name="Jahn D."/>
            <person name="Kalhoefer D."/>
            <person name="Kiss H."/>
            <person name="Klenk H.P."/>
            <person name="Kyrpides N."/>
            <person name="Liebl W."/>
            <person name="Liesegang H."/>
            <person name="Meincke L."/>
            <person name="Pati A."/>
            <person name="Petersen J."/>
            <person name="Piekarski T."/>
            <person name="Pommerenke C."/>
            <person name="Pradella S."/>
            <person name="Pukall R."/>
            <person name="Rabus R."/>
            <person name="Stackebrandt E."/>
            <person name="Thole S."/>
            <person name="Thompson L."/>
            <person name="Tielen P."/>
            <person name="Tomasch J."/>
            <person name="von Jan M."/>
            <person name="Wanphrut N."/>
            <person name="Wichels A."/>
            <person name="Zech H."/>
            <person name="Simon M."/>
        </authorList>
    </citation>
    <scope>NUCLEOTIDE SEQUENCE [LARGE SCALE GENOMIC DNA]</scope>
    <source>
        <strain evidence="2">DSM 16493 / NCIMB 14021 / DFL 12</strain>
    </source>
</reference>
<dbReference type="InterPro" id="IPR029069">
    <property type="entry name" value="HotDog_dom_sf"/>
</dbReference>
<proteinExistence type="predicted"/>
<dbReference type="KEGG" id="dsh:Dshi_3336"/>
<protein>
    <recommendedName>
        <fullName evidence="3">Thioesterase superfamily protein</fullName>
    </recommendedName>
</protein>
<keyword evidence="2" id="KW-1185">Reference proteome</keyword>
<dbReference type="HOGENOM" id="CLU_091107_1_1_5"/>
<evidence type="ECO:0008006" key="3">
    <source>
        <dbReference type="Google" id="ProtNLM"/>
    </source>
</evidence>
<gene>
    <name evidence="1" type="ordered locus">Dshi_3336</name>
</gene>
<sequence length="178" mass="20385">MYPIFRFLFQSWRASNLPPLEPLGTHVSHHVCWPWDLDLFLELNNGRTLTLFDLGRIPLGQRAGLLALLKRERWGLTVAGSVVRYRRRVRMFDRIEMRSRLIGWDARFTYIEQIMLVRGVVTSQAVFRTAVTDAKGIVPTQRLIDALAPGLATPDLPDWVQAWIAAEDLRPWPPALAG</sequence>
<dbReference type="OrthoDB" id="3727779at2"/>
<evidence type="ECO:0000313" key="2">
    <source>
        <dbReference type="Proteomes" id="UP000006833"/>
    </source>
</evidence>
<dbReference type="AlphaFoldDB" id="A8LNH5"/>
<dbReference type="eggNOG" id="COG0824">
    <property type="taxonomic scope" value="Bacteria"/>
</dbReference>
<dbReference type="Gene3D" id="3.10.129.10">
    <property type="entry name" value="Hotdog Thioesterase"/>
    <property type="match status" value="1"/>
</dbReference>